<name>A0A1I4YKS4_CHROL</name>
<dbReference type="EMBL" id="FOVD01000003">
    <property type="protein sequence ID" value="SFN38655.1"/>
    <property type="molecule type" value="Genomic_DNA"/>
</dbReference>
<accession>A0A1I4YKS4</accession>
<keyword evidence="2" id="KW-1185">Reference proteome</keyword>
<proteinExistence type="predicted"/>
<reference evidence="2" key="1">
    <citation type="submission" date="2016-10" db="EMBL/GenBank/DDBJ databases">
        <authorList>
            <person name="Varghese N."/>
            <person name="Submissions S."/>
        </authorList>
    </citation>
    <scope>NUCLEOTIDE SEQUENCE [LARGE SCALE GENOMIC DNA]</scope>
    <source>
        <strain evidence="2">DSM 25575</strain>
    </source>
</reference>
<protein>
    <submittedName>
        <fullName evidence="1">Uncharacterized protein</fullName>
    </submittedName>
</protein>
<dbReference type="AlphaFoldDB" id="A0A1I4YKS4"/>
<gene>
    <name evidence="1" type="ORF">SAMN05421594_2489</name>
</gene>
<dbReference type="OrthoDB" id="851130at2"/>
<sequence length="181" mass="21294">MKKLFTIVSIVFFMAKGNAQTENINSGKYHPAKEHFETQYKKQEYPKYSRFQIKLEKDRVVIDVVKVIEFSKYLDEKFKLIFENGLLDPMRINGNPVLKIASMDELPLLSTNSQTKRFKFWIFPQNNNAKKYSVEYVLRGRVNPDEYYFELQNENADENTSFKEFVKGAKLTYLAYGGIII</sequence>
<evidence type="ECO:0000313" key="1">
    <source>
        <dbReference type="EMBL" id="SFN38655.1"/>
    </source>
</evidence>
<dbReference type="Proteomes" id="UP000198769">
    <property type="component" value="Unassembled WGS sequence"/>
</dbReference>
<organism evidence="1 2">
    <name type="scientific">Chryseobacterium oleae</name>
    <dbReference type="NCBI Taxonomy" id="491207"/>
    <lineage>
        <taxon>Bacteria</taxon>
        <taxon>Pseudomonadati</taxon>
        <taxon>Bacteroidota</taxon>
        <taxon>Flavobacteriia</taxon>
        <taxon>Flavobacteriales</taxon>
        <taxon>Weeksellaceae</taxon>
        <taxon>Chryseobacterium group</taxon>
        <taxon>Chryseobacterium</taxon>
    </lineage>
</organism>
<evidence type="ECO:0000313" key="2">
    <source>
        <dbReference type="Proteomes" id="UP000198769"/>
    </source>
</evidence>
<dbReference type="RefSeq" id="WP_090024718.1">
    <property type="nucleotide sequence ID" value="NZ_FOVD01000003.1"/>
</dbReference>